<proteinExistence type="predicted"/>
<evidence type="ECO:0000313" key="3">
    <source>
        <dbReference type="Proteomes" id="UP001331936"/>
    </source>
</evidence>
<dbReference type="RefSeq" id="WP_330154399.1">
    <property type="nucleotide sequence ID" value="NZ_JAUZMZ010000226.1"/>
</dbReference>
<keyword evidence="3" id="KW-1185">Reference proteome</keyword>
<comment type="caution">
    <text evidence="2">The sequence shown here is derived from an EMBL/GenBank/DDBJ whole genome shotgun (WGS) entry which is preliminary data.</text>
</comment>
<sequence length="148" mass="15345">MSSPEPGPEQRSLIEALAAEHAAVFGYGLVAAFADPSRAEQVSADTAAHRARRDATIDALRAAGLEPPVAAPGYTVPFPVTDPVGAAQLAVQIESDTATAWRSVVERARSEPARATAIDALTEAALRAAWWRSALGITPPTVALPGQP</sequence>
<dbReference type="Proteomes" id="UP001331936">
    <property type="component" value="Unassembled WGS sequence"/>
</dbReference>
<protein>
    <submittedName>
        <fullName evidence="2">Ferritin-like domain-containing protein</fullName>
    </submittedName>
</protein>
<gene>
    <name evidence="2" type="ORF">Q8814_23590</name>
</gene>
<dbReference type="SUPFAM" id="SSF47240">
    <property type="entry name" value="Ferritin-like"/>
    <property type="match status" value="1"/>
</dbReference>
<feature type="domain" description="DUF4439" evidence="1">
    <location>
        <begin position="13"/>
        <end position="147"/>
    </location>
</feature>
<dbReference type="CDD" id="cd00657">
    <property type="entry name" value="Ferritin_like"/>
    <property type="match status" value="1"/>
</dbReference>
<evidence type="ECO:0000313" key="2">
    <source>
        <dbReference type="EMBL" id="MEE2035055.1"/>
    </source>
</evidence>
<evidence type="ECO:0000259" key="1">
    <source>
        <dbReference type="Pfam" id="PF14530"/>
    </source>
</evidence>
<organism evidence="2 3">
    <name type="scientific">Rhodococcus chondri</name>
    <dbReference type="NCBI Taxonomy" id="3065941"/>
    <lineage>
        <taxon>Bacteria</taxon>
        <taxon>Bacillati</taxon>
        <taxon>Actinomycetota</taxon>
        <taxon>Actinomycetes</taxon>
        <taxon>Mycobacteriales</taxon>
        <taxon>Nocardiaceae</taxon>
        <taxon>Rhodococcus</taxon>
    </lineage>
</organism>
<dbReference type="Pfam" id="PF14530">
    <property type="entry name" value="DUF4439"/>
    <property type="match status" value="1"/>
</dbReference>
<dbReference type="EMBL" id="JAUZMZ010000226">
    <property type="protein sequence ID" value="MEE2035055.1"/>
    <property type="molecule type" value="Genomic_DNA"/>
</dbReference>
<reference evidence="2 3" key="1">
    <citation type="submission" date="2023-08" db="EMBL/GenBank/DDBJ databases">
        <authorList>
            <person name="Girao M."/>
            <person name="Carvalho M.F."/>
        </authorList>
    </citation>
    <scope>NUCLEOTIDE SEQUENCE [LARGE SCALE GENOMIC DNA]</scope>
    <source>
        <strain evidence="2 3">CC-R104</strain>
    </source>
</reference>
<dbReference type="InterPro" id="IPR029447">
    <property type="entry name" value="DUF4439"/>
</dbReference>
<dbReference type="InterPro" id="IPR012347">
    <property type="entry name" value="Ferritin-like"/>
</dbReference>
<dbReference type="Gene3D" id="1.20.1260.10">
    <property type="match status" value="1"/>
</dbReference>
<name>A0ABU7JYG7_9NOCA</name>
<accession>A0ABU7JYG7</accession>
<dbReference type="InterPro" id="IPR009078">
    <property type="entry name" value="Ferritin-like_SF"/>
</dbReference>